<dbReference type="EMBL" id="QNRR01000016">
    <property type="protein sequence ID" value="RBP36588.1"/>
    <property type="molecule type" value="Genomic_DNA"/>
</dbReference>
<evidence type="ECO:0000313" key="3">
    <source>
        <dbReference type="Proteomes" id="UP000253426"/>
    </source>
</evidence>
<gene>
    <name evidence="2" type="ORF">DES53_11627</name>
</gene>
<protein>
    <submittedName>
        <fullName evidence="2">Uncharacterized protein</fullName>
    </submittedName>
</protein>
<reference evidence="2 3" key="1">
    <citation type="submission" date="2018-06" db="EMBL/GenBank/DDBJ databases">
        <title>Genomic Encyclopedia of Type Strains, Phase IV (KMG-IV): sequencing the most valuable type-strain genomes for metagenomic binning, comparative biology and taxonomic classification.</title>
        <authorList>
            <person name="Goeker M."/>
        </authorList>
    </citation>
    <scope>NUCLEOTIDE SEQUENCE [LARGE SCALE GENOMIC DNA]</scope>
    <source>
        <strain evidence="2 3">DSM 25532</strain>
    </source>
</reference>
<organism evidence="2 3">
    <name type="scientific">Roseimicrobium gellanilyticum</name>
    <dbReference type="NCBI Taxonomy" id="748857"/>
    <lineage>
        <taxon>Bacteria</taxon>
        <taxon>Pseudomonadati</taxon>
        <taxon>Verrucomicrobiota</taxon>
        <taxon>Verrucomicrobiia</taxon>
        <taxon>Verrucomicrobiales</taxon>
        <taxon>Verrucomicrobiaceae</taxon>
        <taxon>Roseimicrobium</taxon>
    </lineage>
</organism>
<name>A0A366H590_9BACT</name>
<proteinExistence type="predicted"/>
<dbReference type="Proteomes" id="UP000253426">
    <property type="component" value="Unassembled WGS sequence"/>
</dbReference>
<evidence type="ECO:0000313" key="2">
    <source>
        <dbReference type="EMBL" id="RBP36588.1"/>
    </source>
</evidence>
<comment type="caution">
    <text evidence="2">The sequence shown here is derived from an EMBL/GenBank/DDBJ whole genome shotgun (WGS) entry which is preliminary data.</text>
</comment>
<keyword evidence="3" id="KW-1185">Reference proteome</keyword>
<evidence type="ECO:0000256" key="1">
    <source>
        <dbReference type="SAM" id="MobiDB-lite"/>
    </source>
</evidence>
<feature type="region of interest" description="Disordered" evidence="1">
    <location>
        <begin position="1"/>
        <end position="22"/>
    </location>
</feature>
<sequence length="89" mass="9485">MGAGQAVPRGSGDKSKNLGADSTKMSEGWWWTVLMGVSGLPGFKQVLAWTPAKSFKLKLPRLMVVSLLASVSCILQKCGSNFINLNSLS</sequence>
<accession>A0A366H590</accession>
<dbReference type="AlphaFoldDB" id="A0A366H590"/>